<accession>A0A0F5YNJ4</accession>
<evidence type="ECO:0000313" key="1">
    <source>
        <dbReference type="EMBL" id="KKD39750.1"/>
    </source>
</evidence>
<evidence type="ECO:0000313" key="2">
    <source>
        <dbReference type="Proteomes" id="UP000033607"/>
    </source>
</evidence>
<dbReference type="OrthoDB" id="9813956at2"/>
<organism evidence="1 2">
    <name type="scientific">Limnoraphis robusta CS-951</name>
    <dbReference type="NCBI Taxonomy" id="1637645"/>
    <lineage>
        <taxon>Bacteria</taxon>
        <taxon>Bacillati</taxon>
        <taxon>Cyanobacteriota</taxon>
        <taxon>Cyanophyceae</taxon>
        <taxon>Oscillatoriophycideae</taxon>
        <taxon>Oscillatoriales</taxon>
        <taxon>Sirenicapillariaceae</taxon>
        <taxon>Limnoraphis</taxon>
    </lineage>
</organism>
<protein>
    <recommendedName>
        <fullName evidence="3">RAMP superfamily protein</fullName>
    </recommendedName>
</protein>
<sequence>MPKLRQVPMMFRAQIEGRCQIQRPGEQADDWTQEWVDGAARNVPQFRENVKTKEYAITWRFITNSGQDEGVIRPVIGAKGCPFYPGSSMKGAFLRVCPQEKQIDYCGGKVGDETKPGILRFHGGYPKDNTWREKNLVDVVHPQEGWQVKDNNAKHSAFIQISLYKPRLVFGISSTKELDGSEWEEIWKIWEKAIGYGIGSRVSAGYGQPQINTDNTLLSVYLKGQGLASQLINKTGEFRPNMFKAALRGHTLRLLGGVTDELTAEFLTKQLWGGFNGKNGAIVGQLGIRFQGNLEIDNFTYSLSKDPIEMPTYDLTQGKLDLVAMQNLSEERQKNLIIFLKQLIKFSVMFGGFGKSWRRVDHRLFYLDYFRQANKPMIGCHWELLKPSQNLRFPVNELSDITEFLDSLHNRIKKWVKLNKKSLKADGSNWREAWHPKRVQVWGRIAENSFDSDAVYWFHGNYQGQKTIKNSDLTGKISKIGRIWHRMYPRYILEDNKLKETQEYVELLTIFSDDSETTKDFLAFLDERSDFELLWPN</sequence>
<dbReference type="PATRIC" id="fig|1637645.4.peg.4943"/>
<name>A0A0F5YNJ4_9CYAN</name>
<proteinExistence type="predicted"/>
<dbReference type="Proteomes" id="UP000033607">
    <property type="component" value="Unassembled WGS sequence"/>
</dbReference>
<dbReference type="EMBL" id="LATL02000252">
    <property type="protein sequence ID" value="KKD39750.1"/>
    <property type="molecule type" value="Genomic_DNA"/>
</dbReference>
<gene>
    <name evidence="1" type="ORF">WN50_01580</name>
</gene>
<dbReference type="AlphaFoldDB" id="A0A0F5YNJ4"/>
<dbReference type="RefSeq" id="WP_046276744.1">
    <property type="nucleotide sequence ID" value="NZ_LATL02000252.1"/>
</dbReference>
<comment type="caution">
    <text evidence="1">The sequence shown here is derived from an EMBL/GenBank/DDBJ whole genome shotgun (WGS) entry which is preliminary data.</text>
</comment>
<reference evidence="1 2" key="1">
    <citation type="submission" date="2015-06" db="EMBL/GenBank/DDBJ databases">
        <title>Draft genome assembly of filamentous brackish cyanobacterium Limnoraphis robusta strain CS-951.</title>
        <authorList>
            <person name="Willis A."/>
            <person name="Parks M."/>
            <person name="Burford M.A."/>
        </authorList>
    </citation>
    <scope>NUCLEOTIDE SEQUENCE [LARGE SCALE GENOMIC DNA]</scope>
    <source>
        <strain evidence="1 2">CS-951</strain>
    </source>
</reference>
<evidence type="ECO:0008006" key="3">
    <source>
        <dbReference type="Google" id="ProtNLM"/>
    </source>
</evidence>